<dbReference type="Proteomes" id="UP000298663">
    <property type="component" value="Unassembled WGS sequence"/>
</dbReference>
<reference evidence="2 3" key="1">
    <citation type="journal article" date="2015" name="Genome Biol.">
        <title>Comparative genomics of Steinernema reveals deeply conserved gene regulatory networks.</title>
        <authorList>
            <person name="Dillman A.R."/>
            <person name="Macchietto M."/>
            <person name="Porter C.F."/>
            <person name="Rogers A."/>
            <person name="Williams B."/>
            <person name="Antoshechkin I."/>
            <person name="Lee M.M."/>
            <person name="Goodwin Z."/>
            <person name="Lu X."/>
            <person name="Lewis E.E."/>
            <person name="Goodrich-Blair H."/>
            <person name="Stock S.P."/>
            <person name="Adams B.J."/>
            <person name="Sternberg P.W."/>
            <person name="Mortazavi A."/>
        </authorList>
    </citation>
    <scope>NUCLEOTIDE SEQUENCE [LARGE SCALE GENOMIC DNA]</scope>
    <source>
        <strain evidence="2 3">ALL</strain>
    </source>
</reference>
<dbReference type="InterPro" id="IPR050235">
    <property type="entry name" value="CK1_Ser-Thr_kinase"/>
</dbReference>
<evidence type="ECO:0008006" key="4">
    <source>
        <dbReference type="Google" id="ProtNLM"/>
    </source>
</evidence>
<reference evidence="2 3" key="2">
    <citation type="journal article" date="2019" name="G3 (Bethesda)">
        <title>Hybrid Assembly of the Genome of the Entomopathogenic Nematode Steinernema carpocapsae Identifies the X-Chromosome.</title>
        <authorList>
            <person name="Serra L."/>
            <person name="Macchietto M."/>
            <person name="Macias-Munoz A."/>
            <person name="McGill C.J."/>
            <person name="Rodriguez I.M."/>
            <person name="Rodriguez B."/>
            <person name="Murad R."/>
            <person name="Mortazavi A."/>
        </authorList>
    </citation>
    <scope>NUCLEOTIDE SEQUENCE [LARGE SCALE GENOMIC DNA]</scope>
    <source>
        <strain evidence="2 3">ALL</strain>
    </source>
</reference>
<feature type="compositionally biased region" description="Basic and acidic residues" evidence="1">
    <location>
        <begin position="379"/>
        <end position="397"/>
    </location>
</feature>
<sequence length="424" mass="48877">MEPSLKRLSRQPLLPRHLKTRHMFQNLPNVLISNRLLPTSRTLASDPQRLDPPKQRRMTTEIGLPTSGPVQEEPAFEFEPKYQLVNGIPNMKEGEIWADKFKVVERFGWGDKYGASYFVTELGKDEVELVLRVDKNERGNTLNAEAMALKKTEAIGKRFFFGQMHSTGIEGEFCYVVSYFRGGPRLKDCVDFVKEHKFTYGTVGRFAHDLFQIVETLHSLGFAITCFNTDMITMDASSRNLFLSDMSQLKIYNPTQGWWFGGPQYAPLKWHADERANMTLADQLMVVFFMVVELTVGELPWTGVSFAKIEDLKKEFVTKQTLLKSLPVQYIKMFNLINEYAEKSEFDEKIYEQLKGVCKEIYEQLGGVKDLDDNFDFEREPTEEELPRFVLEKRPIENEEETQTDVAEAEVPQAQEAKSVEVVE</sequence>
<evidence type="ECO:0000313" key="3">
    <source>
        <dbReference type="Proteomes" id="UP000298663"/>
    </source>
</evidence>
<organism evidence="2 3">
    <name type="scientific">Steinernema carpocapsae</name>
    <name type="common">Entomopathogenic nematode</name>
    <dbReference type="NCBI Taxonomy" id="34508"/>
    <lineage>
        <taxon>Eukaryota</taxon>
        <taxon>Metazoa</taxon>
        <taxon>Ecdysozoa</taxon>
        <taxon>Nematoda</taxon>
        <taxon>Chromadorea</taxon>
        <taxon>Rhabditida</taxon>
        <taxon>Tylenchina</taxon>
        <taxon>Panagrolaimomorpha</taxon>
        <taxon>Strongyloidoidea</taxon>
        <taxon>Steinernematidae</taxon>
        <taxon>Steinernema</taxon>
    </lineage>
</organism>
<feature type="region of interest" description="Disordered" evidence="1">
    <location>
        <begin position="42"/>
        <end position="70"/>
    </location>
</feature>
<dbReference type="SUPFAM" id="SSF56112">
    <property type="entry name" value="Protein kinase-like (PK-like)"/>
    <property type="match status" value="1"/>
</dbReference>
<dbReference type="Gene3D" id="1.10.510.10">
    <property type="entry name" value="Transferase(Phosphotransferase) domain 1"/>
    <property type="match status" value="1"/>
</dbReference>
<dbReference type="AlphaFoldDB" id="A0A4U5MS10"/>
<protein>
    <recommendedName>
        <fullName evidence="4">Protein kinase domain-containing protein</fullName>
    </recommendedName>
</protein>
<dbReference type="STRING" id="34508.A0A4U5MS10"/>
<accession>A0A4U5MS10</accession>
<keyword evidence="3" id="KW-1185">Reference proteome</keyword>
<evidence type="ECO:0000256" key="1">
    <source>
        <dbReference type="SAM" id="MobiDB-lite"/>
    </source>
</evidence>
<name>A0A4U5MS10_STECR</name>
<gene>
    <name evidence="2" type="ORF">L596_019925</name>
</gene>
<dbReference type="EMBL" id="AZBU02000006">
    <property type="protein sequence ID" value="TKR72489.1"/>
    <property type="molecule type" value="Genomic_DNA"/>
</dbReference>
<evidence type="ECO:0000313" key="2">
    <source>
        <dbReference type="EMBL" id="TKR72489.1"/>
    </source>
</evidence>
<dbReference type="OrthoDB" id="5802593at2759"/>
<comment type="caution">
    <text evidence="2">The sequence shown here is derived from an EMBL/GenBank/DDBJ whole genome shotgun (WGS) entry which is preliminary data.</text>
</comment>
<dbReference type="InterPro" id="IPR011009">
    <property type="entry name" value="Kinase-like_dom_sf"/>
</dbReference>
<proteinExistence type="predicted"/>
<dbReference type="PANTHER" id="PTHR11909">
    <property type="entry name" value="CASEIN KINASE-RELATED"/>
    <property type="match status" value="1"/>
</dbReference>
<feature type="region of interest" description="Disordered" evidence="1">
    <location>
        <begin position="379"/>
        <end position="424"/>
    </location>
</feature>